<dbReference type="STRING" id="1796616.A4V09_05425"/>
<feature type="coiled-coil region" evidence="4">
    <location>
        <begin position="238"/>
        <end position="268"/>
    </location>
</feature>
<dbReference type="InterPro" id="IPR027417">
    <property type="entry name" value="P-loop_NTPase"/>
</dbReference>
<dbReference type="PANTHER" id="PTHR32114">
    <property type="entry name" value="ABC TRANSPORTER ABCH.3"/>
    <property type="match status" value="1"/>
</dbReference>
<feature type="coiled-coil region" evidence="4">
    <location>
        <begin position="600"/>
        <end position="663"/>
    </location>
</feature>
<keyword evidence="6" id="KW-0547">Nucleotide-binding</keyword>
<dbReference type="Pfam" id="PF13558">
    <property type="entry name" value="SbcC_Walker_B"/>
    <property type="match status" value="1"/>
</dbReference>
<sequence>MRPVELEMEAFGPYADNTLIFFEKCEKAGLFLVCGDTGAGKTTIFDGITFALYDAASTEVRKPENLHSDYVEKKAMSKVRLLFTHKGEVYQVTRTFNLNRKHEALLECPDKSALTGRKAVNQKLQDILGLDYRQFKQVSMIAQGEFMNLLLAKSDMRSEIFRKVFDTEFYKLISDRLKNMSIKEREEEKLREERRRQVLESWDALHPDCPLADRDREEIFEILDSRIHQSREREKSGRKEEQRLEKEKDRALKNLERIQKNNGELKTLYALRKELEGTKLRAGEVRELEKRISEGKRANIYIKPLADDCTEKKNLLADEEAHAGEIKKEIRELEQEKKALLVQMAAAKREEKLGAEIQELTERLLVYEKWQREAEVLLELETQKEKLLESAENQITVQKEQGIAYESYREEFFRSQAGLLARKLEEGKPCPVCGSTVHPVKAACGKKELSEAVLKEMEDQKEKTSAKLQKTLTALAENGKEWQTRMEHLRREAALSGKKSGAAMRKKTASLIKEAGGRLEKKKAKSTPGVLCVETIRKNLEENAQRRAAAGREIQICEKRVTEIAKDQKAAEGKLLLEVKQQKFKSRAKAMEACLDSEEMARMEKETQAYEDHVRELQIRIRSLAPSLRGRKLCPEEDVREQIQRAEQQLRTVRMQLREEYSALDRTKEVRRQLEVLFEESSRTKNRRLSLQSLSDTACGTLKGKPKISLERYVQSAYFRMIALEANRRLERMSSGRYELLVREEKENLQSRSGLDLDVYDYHTGKVRGIRSLSGGESFQAALSLALGVSGVIGQFAGGIRVETVFIDEGFGSLDEQSLESAVETLSALSREDCLVGIISHVPELKERIECRIEVEKNRGGSSVFFTS</sequence>
<evidence type="ECO:0000259" key="5">
    <source>
        <dbReference type="Pfam" id="PF13476"/>
    </source>
</evidence>
<gene>
    <name evidence="6" type="ORF">A4V09_05425</name>
</gene>
<reference evidence="6" key="1">
    <citation type="submission" date="2017-04" db="EMBL/GenBank/DDBJ databases">
        <title>Complete Genome Sequences of Twelve Strains of a Stable Defined Moderately Diverse Mouse Microbiota 2 (sDMDMm2).</title>
        <authorList>
            <person name="Uchimura Y."/>
            <person name="Wyss M."/>
            <person name="Brugiroux S."/>
            <person name="Limenitakis J.P."/>
            <person name="Stecher B."/>
            <person name="McCoy K.D."/>
            <person name="Macpherson A.J."/>
        </authorList>
    </citation>
    <scope>NUCLEOTIDE SEQUENCE</scope>
    <source>
        <strain evidence="6">YL58</strain>
    </source>
</reference>
<keyword evidence="7" id="KW-1185">Reference proteome</keyword>
<dbReference type="SUPFAM" id="SSF52540">
    <property type="entry name" value="P-loop containing nucleoside triphosphate hydrolases"/>
    <property type="match status" value="2"/>
</dbReference>
<evidence type="ECO:0000256" key="1">
    <source>
        <dbReference type="ARBA" id="ARBA00006930"/>
    </source>
</evidence>
<feature type="coiled-coil region" evidence="4">
    <location>
        <begin position="447"/>
        <end position="492"/>
    </location>
</feature>
<feature type="coiled-coil region" evidence="4">
    <location>
        <begin position="316"/>
        <end position="350"/>
    </location>
</feature>
<dbReference type="Gene3D" id="3.40.50.300">
    <property type="entry name" value="P-loop containing nucleotide triphosphate hydrolases"/>
    <property type="match status" value="2"/>
</dbReference>
<name>A0A1C7I9N0_9FIRM</name>
<dbReference type="GO" id="GO:0006302">
    <property type="term" value="P:double-strand break repair"/>
    <property type="evidence" value="ECO:0007669"/>
    <property type="project" value="InterPro"/>
</dbReference>
<evidence type="ECO:0000256" key="2">
    <source>
        <dbReference type="ARBA" id="ARBA00011322"/>
    </source>
</evidence>
<keyword evidence="6" id="KW-0067">ATP-binding</keyword>
<dbReference type="PANTHER" id="PTHR32114:SF2">
    <property type="entry name" value="ABC TRANSPORTER ABCH.3"/>
    <property type="match status" value="1"/>
</dbReference>
<comment type="subunit">
    <text evidence="2">Heterodimer of SbcC and SbcD.</text>
</comment>
<feature type="coiled-coil region" evidence="4">
    <location>
        <begin position="374"/>
        <end position="401"/>
    </location>
</feature>
<evidence type="ECO:0000313" key="7">
    <source>
        <dbReference type="Proteomes" id="UP000092574"/>
    </source>
</evidence>
<dbReference type="GO" id="GO:0005524">
    <property type="term" value="F:ATP binding"/>
    <property type="evidence" value="ECO:0007669"/>
    <property type="project" value="UniProtKB-KW"/>
</dbReference>
<dbReference type="OrthoDB" id="9795626at2"/>
<evidence type="ECO:0000256" key="4">
    <source>
        <dbReference type="SAM" id="Coils"/>
    </source>
</evidence>
<organism evidence="6 7">
    <name type="scientific">Blautia pseudococcoides</name>
    <dbReference type="NCBI Taxonomy" id="1796616"/>
    <lineage>
        <taxon>Bacteria</taxon>
        <taxon>Bacillati</taxon>
        <taxon>Bacillota</taxon>
        <taxon>Clostridia</taxon>
        <taxon>Lachnospirales</taxon>
        <taxon>Lachnospiraceae</taxon>
        <taxon>Blautia</taxon>
    </lineage>
</organism>
<dbReference type="Proteomes" id="UP000092574">
    <property type="component" value="Chromosome"/>
</dbReference>
<dbReference type="RefSeq" id="WP_065541459.1">
    <property type="nucleotide sequence ID" value="NZ_CP015405.2"/>
</dbReference>
<dbReference type="EMBL" id="CP015405">
    <property type="protein sequence ID" value="ANU75249.1"/>
    <property type="molecule type" value="Genomic_DNA"/>
</dbReference>
<evidence type="ECO:0000313" key="6">
    <source>
        <dbReference type="EMBL" id="ANU75249.1"/>
    </source>
</evidence>
<dbReference type="InterPro" id="IPR038729">
    <property type="entry name" value="Rad50/SbcC_AAA"/>
</dbReference>
<dbReference type="AlphaFoldDB" id="A0A1C7I9N0"/>
<accession>A0A1C7I9N0</accession>
<comment type="similarity">
    <text evidence="1">Belongs to the SMC family. SbcC subfamily.</text>
</comment>
<dbReference type="Pfam" id="PF13476">
    <property type="entry name" value="AAA_23"/>
    <property type="match status" value="1"/>
</dbReference>
<protein>
    <recommendedName>
        <fullName evidence="3">Nuclease SbcCD subunit C</fullName>
    </recommendedName>
</protein>
<dbReference type="KEGG" id="byl:A4V09_05425"/>
<evidence type="ECO:0000256" key="3">
    <source>
        <dbReference type="ARBA" id="ARBA00013368"/>
    </source>
</evidence>
<keyword evidence="4" id="KW-0175">Coiled coil</keyword>
<dbReference type="GO" id="GO:0016887">
    <property type="term" value="F:ATP hydrolysis activity"/>
    <property type="evidence" value="ECO:0007669"/>
    <property type="project" value="InterPro"/>
</dbReference>
<feature type="domain" description="Rad50/SbcC-type AAA" evidence="5">
    <location>
        <begin position="5"/>
        <end position="197"/>
    </location>
</feature>
<proteinExistence type="inferred from homology"/>